<dbReference type="GeneID" id="63742976"/>
<keyword evidence="2" id="KW-1185">Reference proteome</keyword>
<dbReference type="RefSeq" id="YP_010049657.1">
    <property type="nucleotide sequence ID" value="NC_054392.1"/>
</dbReference>
<dbReference type="KEGG" id="vg:63742976"/>
<sequence>MTARQCEWFLLCQNEATHTQSHPILGEVPICDRCQAKYDQLA</sequence>
<organism evidence="1 2">
    <name type="scientific">Gordonia phage Archimedes</name>
    <dbReference type="NCBI Taxonomy" id="2759389"/>
    <lineage>
        <taxon>Viruses</taxon>
        <taxon>Duplodnaviria</taxon>
        <taxon>Heunggongvirae</taxon>
        <taxon>Uroviricota</taxon>
        <taxon>Caudoviricetes</taxon>
        <taxon>Archimedesvirus</taxon>
        <taxon>Archimedesvirus archimedes</taxon>
    </lineage>
</organism>
<name>A0A7L7SKQ1_9CAUD</name>
<dbReference type="EMBL" id="MT771339">
    <property type="protein sequence ID" value="QOC55748.1"/>
    <property type="molecule type" value="Genomic_DNA"/>
</dbReference>
<proteinExistence type="predicted"/>
<evidence type="ECO:0000313" key="2">
    <source>
        <dbReference type="Proteomes" id="UP000516653"/>
    </source>
</evidence>
<protein>
    <submittedName>
        <fullName evidence="1">Uncharacterized protein</fullName>
    </submittedName>
</protein>
<dbReference type="Proteomes" id="UP000516653">
    <property type="component" value="Segment"/>
</dbReference>
<reference evidence="1 2" key="1">
    <citation type="submission" date="2020-07" db="EMBL/GenBank/DDBJ databases">
        <authorList>
            <person name="Buterbaugh K.M."/>
            <person name="Dean A.J."/>
            <person name="Durmis N.D."/>
            <person name="Gonzalez I.M."/>
            <person name="Kowalski E.M."/>
            <person name="Mundorff O.G."/>
            <person name="Vimal D."/>
            <person name="Chamarti P.R."/>
            <person name="Xu J."/>
            <person name="Butela K.A."/>
            <person name="Garlena R.A."/>
            <person name="Russell D.A."/>
            <person name="Pope W.H."/>
            <person name="Jacobs-Sera D."/>
            <person name="Hatfull G.F."/>
        </authorList>
    </citation>
    <scope>NUCLEOTIDE SEQUENCE [LARGE SCALE GENOMIC DNA]</scope>
</reference>
<accession>A0A7L7SKQ1</accession>
<gene>
    <name evidence="1" type="primary">48</name>
    <name evidence="1" type="ORF">SEA_ARCHIMEDES_48</name>
</gene>
<evidence type="ECO:0000313" key="1">
    <source>
        <dbReference type="EMBL" id="QOC55748.1"/>
    </source>
</evidence>